<feature type="transmembrane region" description="Helical" evidence="6">
    <location>
        <begin position="12"/>
        <end position="31"/>
    </location>
</feature>
<feature type="transmembrane region" description="Helical" evidence="6">
    <location>
        <begin position="305"/>
        <end position="326"/>
    </location>
</feature>
<protein>
    <submittedName>
        <fullName evidence="7">Neurotransmitter:Na+ symporter, NSS family</fullName>
    </submittedName>
</protein>
<dbReference type="CDD" id="cd10336">
    <property type="entry name" value="SLC6sbd_Tyt1-Like"/>
    <property type="match status" value="1"/>
</dbReference>
<feature type="transmembrane region" description="Helical" evidence="6">
    <location>
        <begin position="84"/>
        <end position="104"/>
    </location>
</feature>
<evidence type="ECO:0000256" key="4">
    <source>
        <dbReference type="ARBA" id="ARBA00022989"/>
    </source>
</evidence>
<keyword evidence="8" id="KW-1185">Reference proteome</keyword>
<evidence type="ECO:0000313" key="7">
    <source>
        <dbReference type="EMBL" id="SIN69589.1"/>
    </source>
</evidence>
<evidence type="ECO:0000256" key="1">
    <source>
        <dbReference type="ARBA" id="ARBA00004141"/>
    </source>
</evidence>
<feature type="transmembrane region" description="Helical" evidence="6">
    <location>
        <begin position="171"/>
        <end position="199"/>
    </location>
</feature>
<feature type="transmembrane region" description="Helical" evidence="6">
    <location>
        <begin position="453"/>
        <end position="469"/>
    </location>
</feature>
<feature type="transmembrane region" description="Helical" evidence="6">
    <location>
        <begin position="219"/>
        <end position="236"/>
    </location>
</feature>
<dbReference type="InterPro" id="IPR047218">
    <property type="entry name" value="YocR/YhdH-like"/>
</dbReference>
<organism evidence="7 8">
    <name type="scientific">Acetomicrobium flavidum</name>
    <dbReference type="NCBI Taxonomy" id="49896"/>
    <lineage>
        <taxon>Bacteria</taxon>
        <taxon>Thermotogati</taxon>
        <taxon>Synergistota</taxon>
        <taxon>Synergistia</taxon>
        <taxon>Synergistales</taxon>
        <taxon>Acetomicrobiaceae</taxon>
        <taxon>Acetomicrobium</taxon>
    </lineage>
</organism>
<feature type="transmembrane region" description="Helical" evidence="6">
    <location>
        <begin position="248"/>
        <end position="273"/>
    </location>
</feature>
<proteinExistence type="predicted"/>
<keyword evidence="3 6" id="KW-0812">Transmembrane</keyword>
<feature type="transmembrane region" description="Helical" evidence="6">
    <location>
        <begin position="372"/>
        <end position="391"/>
    </location>
</feature>
<sequence>MSDKDAFMTRLGFVTAAMGQAIGTGNIWRFPRVATANGGGPFMVAYVIAVFVWAVPLLMAEMSLGMHTRKGSVGAFRDFMGKKYTWMGGWHAFVCLALGAYYSVTMGWAIKYFVLSITTLRPGVDTELVWNSFISSPWQGIFYHAISVAIAAVVVFRGVNKGIELASKLMIPTLFVLLIIAMIRALTLPGAAGGLNYLFNPNFSKLLNGRVWLEAFTQAAWSTGAGWGFMTTYAAYSREKEDIACNAFMVGLADTSAALLAGMTVIPTIYALAPENLYEAIGAGNTGLTFIWLARLLPTMPAGTLVSALFFLAMTFAAVTSLYAMYEVGIKSYFIDAGWSRRKAASVVVALCFLGGLPSAINVEFLNNQDQVWGVGLLVSGLFVAIAMMKYGVEKVRKEIINPVSELYVGKWWNWCILCFPAMFTIVCGWWTYQQFTWYPATWWNPFETYSPGTMFLQWALVIVIFMLFNNTLAKAIINNDEVVKVEVMGEPIKGGARS</sequence>
<accession>A0ABY1JDM6</accession>
<evidence type="ECO:0000313" key="8">
    <source>
        <dbReference type="Proteomes" id="UP000185093"/>
    </source>
</evidence>
<reference evidence="7 8" key="1">
    <citation type="submission" date="2016-11" db="EMBL/GenBank/DDBJ databases">
        <authorList>
            <person name="Varghese N."/>
            <person name="Submissions S."/>
        </authorList>
    </citation>
    <scope>NUCLEOTIDE SEQUENCE [LARGE SCALE GENOMIC DNA]</scope>
    <source>
        <strain evidence="7 8">DSM 20664</strain>
    </source>
</reference>
<dbReference type="InterPro" id="IPR037272">
    <property type="entry name" value="SNS_sf"/>
</dbReference>
<keyword evidence="4 6" id="KW-1133">Transmembrane helix</keyword>
<dbReference type="NCBIfam" id="NF037979">
    <property type="entry name" value="Na_transp"/>
    <property type="match status" value="1"/>
</dbReference>
<evidence type="ECO:0000256" key="2">
    <source>
        <dbReference type="ARBA" id="ARBA00022448"/>
    </source>
</evidence>
<dbReference type="Gene3D" id="1.20.1740.10">
    <property type="entry name" value="Amino acid/polyamine transporter I"/>
    <property type="match status" value="1"/>
</dbReference>
<feature type="transmembrane region" description="Helical" evidence="6">
    <location>
        <begin position="347"/>
        <end position="366"/>
    </location>
</feature>
<feature type="transmembrane region" description="Helical" evidence="6">
    <location>
        <begin position="43"/>
        <end position="64"/>
    </location>
</feature>
<dbReference type="PRINTS" id="PR00176">
    <property type="entry name" value="NANEUSMPORT"/>
</dbReference>
<gene>
    <name evidence="7" type="ORF">SAMN05444368_1262</name>
</gene>
<comment type="caution">
    <text evidence="7">The sequence shown here is derived from an EMBL/GenBank/DDBJ whole genome shotgun (WGS) entry which is preliminary data.</text>
</comment>
<keyword evidence="2" id="KW-0813">Transport</keyword>
<keyword evidence="5 6" id="KW-0472">Membrane</keyword>
<feature type="transmembrane region" description="Helical" evidence="6">
    <location>
        <begin position="141"/>
        <end position="159"/>
    </location>
</feature>
<dbReference type="InterPro" id="IPR000175">
    <property type="entry name" value="Na/ntran_symport"/>
</dbReference>
<comment type="subcellular location">
    <subcellularLocation>
        <location evidence="1">Membrane</location>
        <topology evidence="1">Multi-pass membrane protein</topology>
    </subcellularLocation>
</comment>
<dbReference type="PANTHER" id="PTHR42948:SF1">
    <property type="entry name" value="TRANSPORTER"/>
    <property type="match status" value="1"/>
</dbReference>
<dbReference type="EMBL" id="FSQZ01000001">
    <property type="protein sequence ID" value="SIN69589.1"/>
    <property type="molecule type" value="Genomic_DNA"/>
</dbReference>
<dbReference type="Pfam" id="PF00209">
    <property type="entry name" value="SNF"/>
    <property type="match status" value="2"/>
</dbReference>
<dbReference type="PANTHER" id="PTHR42948">
    <property type="entry name" value="TRANSPORTER"/>
    <property type="match status" value="1"/>
</dbReference>
<dbReference type="PROSITE" id="PS50267">
    <property type="entry name" value="NA_NEUROTRAN_SYMP_3"/>
    <property type="match status" value="1"/>
</dbReference>
<evidence type="ECO:0000256" key="3">
    <source>
        <dbReference type="ARBA" id="ARBA00022692"/>
    </source>
</evidence>
<dbReference type="RefSeq" id="WP_074199635.1">
    <property type="nucleotide sequence ID" value="NZ_FSQZ01000001.1"/>
</dbReference>
<dbReference type="SUPFAM" id="SSF161070">
    <property type="entry name" value="SNF-like"/>
    <property type="match status" value="1"/>
</dbReference>
<dbReference type="Proteomes" id="UP000185093">
    <property type="component" value="Unassembled WGS sequence"/>
</dbReference>
<evidence type="ECO:0000256" key="5">
    <source>
        <dbReference type="ARBA" id="ARBA00023136"/>
    </source>
</evidence>
<evidence type="ECO:0000256" key="6">
    <source>
        <dbReference type="SAM" id="Phobius"/>
    </source>
</evidence>
<name>A0ABY1JDM6_9BACT</name>
<feature type="transmembrane region" description="Helical" evidence="6">
    <location>
        <begin position="412"/>
        <end position="433"/>
    </location>
</feature>